<feature type="non-terminal residue" evidence="7">
    <location>
        <position position="1"/>
    </location>
</feature>
<evidence type="ECO:0000256" key="3">
    <source>
        <dbReference type="ARBA" id="ARBA00022824"/>
    </source>
</evidence>
<dbReference type="PANTHER" id="PTHR45679:SF2">
    <property type="entry name" value="ER DEGRADATION-ENHANCING ALPHA-MANNOSIDASE-LIKE PROTEIN 3"/>
    <property type="match status" value="1"/>
</dbReference>
<dbReference type="InterPro" id="IPR001382">
    <property type="entry name" value="Glyco_hydro_47"/>
</dbReference>
<dbReference type="PRINTS" id="PR00747">
    <property type="entry name" value="GLYHDRLASE47"/>
</dbReference>
<evidence type="ECO:0000256" key="1">
    <source>
        <dbReference type="ARBA" id="ARBA00004240"/>
    </source>
</evidence>
<keyword evidence="4" id="KW-0325">Glycoprotein</keyword>
<keyword evidence="6" id="KW-0378">Hydrolase</keyword>
<dbReference type="Proteomes" id="UP000838756">
    <property type="component" value="Unassembled WGS sequence"/>
</dbReference>
<sequence>VHWGQHPLRPEFLESTYFLHRATGDEHYLQVGKMVLMALQQHTRVPCGYAAVNDVRTRVQEDRMDSFVLAETFKYLYMLFGEDKDLPFKLEEYVLTTEAHFLPLSLATDGRNASYLKFNFDEDEDKYRK</sequence>
<dbReference type="Gene3D" id="1.50.10.10">
    <property type="match status" value="1"/>
</dbReference>
<accession>A0A8S4QPA6</accession>
<comment type="cofactor">
    <cofactor evidence="5">
        <name>Ca(2+)</name>
        <dbReference type="ChEBI" id="CHEBI:29108"/>
    </cofactor>
</comment>
<protein>
    <recommendedName>
        <fullName evidence="6">alpha-1,2-Mannosidase</fullName>
        <ecNumber evidence="6">3.2.1.-</ecNumber>
    </recommendedName>
</protein>
<evidence type="ECO:0000256" key="2">
    <source>
        <dbReference type="ARBA" id="ARBA00007658"/>
    </source>
</evidence>
<dbReference type="InterPro" id="IPR044674">
    <property type="entry name" value="EDEM1/2/3"/>
</dbReference>
<keyword evidence="5" id="KW-0106">Calcium</keyword>
<comment type="caution">
    <text evidence="7">The sequence shown here is derived from an EMBL/GenBank/DDBJ whole genome shotgun (WGS) entry which is preliminary data.</text>
</comment>
<dbReference type="GO" id="GO:0016020">
    <property type="term" value="C:membrane"/>
    <property type="evidence" value="ECO:0007669"/>
    <property type="project" value="InterPro"/>
</dbReference>
<dbReference type="Pfam" id="PF01532">
    <property type="entry name" value="Glyco_hydro_47"/>
    <property type="match status" value="1"/>
</dbReference>
<dbReference type="GO" id="GO:1904380">
    <property type="term" value="P:endoplasmic reticulum mannose trimming"/>
    <property type="evidence" value="ECO:0007669"/>
    <property type="project" value="InterPro"/>
</dbReference>
<keyword evidence="3" id="KW-0256">Endoplasmic reticulum</keyword>
<dbReference type="AlphaFoldDB" id="A0A8S4QPA6"/>
<organism evidence="7 8">
    <name type="scientific">Pararge aegeria aegeria</name>
    <dbReference type="NCBI Taxonomy" id="348720"/>
    <lineage>
        <taxon>Eukaryota</taxon>
        <taxon>Metazoa</taxon>
        <taxon>Ecdysozoa</taxon>
        <taxon>Arthropoda</taxon>
        <taxon>Hexapoda</taxon>
        <taxon>Insecta</taxon>
        <taxon>Pterygota</taxon>
        <taxon>Neoptera</taxon>
        <taxon>Endopterygota</taxon>
        <taxon>Lepidoptera</taxon>
        <taxon>Glossata</taxon>
        <taxon>Ditrysia</taxon>
        <taxon>Papilionoidea</taxon>
        <taxon>Nymphalidae</taxon>
        <taxon>Satyrinae</taxon>
        <taxon>Satyrini</taxon>
        <taxon>Parargina</taxon>
        <taxon>Pararge</taxon>
    </lineage>
</organism>
<keyword evidence="6" id="KW-0326">Glycosidase</keyword>
<name>A0A8S4QPA6_9NEOP</name>
<dbReference type="SUPFAM" id="SSF48225">
    <property type="entry name" value="Seven-hairpin glycosidases"/>
    <property type="match status" value="1"/>
</dbReference>
<evidence type="ECO:0000256" key="4">
    <source>
        <dbReference type="ARBA" id="ARBA00023180"/>
    </source>
</evidence>
<feature type="binding site" evidence="5">
    <location>
        <position position="97"/>
    </location>
    <ligand>
        <name>Ca(2+)</name>
        <dbReference type="ChEBI" id="CHEBI:29108"/>
    </ligand>
</feature>
<dbReference type="GO" id="GO:0004571">
    <property type="term" value="F:mannosyl-oligosaccharide 1,2-alpha-mannosidase activity"/>
    <property type="evidence" value="ECO:0007669"/>
    <property type="project" value="InterPro"/>
</dbReference>
<dbReference type="GO" id="GO:0005509">
    <property type="term" value="F:calcium ion binding"/>
    <property type="evidence" value="ECO:0007669"/>
    <property type="project" value="InterPro"/>
</dbReference>
<dbReference type="InterPro" id="IPR012341">
    <property type="entry name" value="6hp_glycosidase-like_sf"/>
</dbReference>
<dbReference type="GO" id="GO:0044322">
    <property type="term" value="C:endoplasmic reticulum quality control compartment"/>
    <property type="evidence" value="ECO:0007669"/>
    <property type="project" value="GOC"/>
</dbReference>
<evidence type="ECO:0000256" key="6">
    <source>
        <dbReference type="RuleBase" id="RU361193"/>
    </source>
</evidence>
<keyword evidence="8" id="KW-1185">Reference proteome</keyword>
<dbReference type="PANTHER" id="PTHR45679">
    <property type="entry name" value="ER DEGRADATION-ENHANCING ALPHA-MANNOSIDASE-LIKE PROTEIN 2"/>
    <property type="match status" value="1"/>
</dbReference>
<evidence type="ECO:0000313" key="7">
    <source>
        <dbReference type="EMBL" id="CAH2215890.1"/>
    </source>
</evidence>
<gene>
    <name evidence="7" type="primary">jg27402</name>
    <name evidence="7" type="ORF">PAEG_LOCUS3974</name>
</gene>
<dbReference type="GO" id="GO:0005975">
    <property type="term" value="P:carbohydrate metabolic process"/>
    <property type="evidence" value="ECO:0007669"/>
    <property type="project" value="InterPro"/>
</dbReference>
<reference evidence="7" key="1">
    <citation type="submission" date="2022-03" db="EMBL/GenBank/DDBJ databases">
        <authorList>
            <person name="Lindestad O."/>
        </authorList>
    </citation>
    <scope>NUCLEOTIDE SEQUENCE</scope>
</reference>
<keyword evidence="5" id="KW-0479">Metal-binding</keyword>
<dbReference type="InterPro" id="IPR036026">
    <property type="entry name" value="Seven-hairpin_glycosidases"/>
</dbReference>
<dbReference type="OrthoDB" id="8118055at2759"/>
<evidence type="ECO:0000256" key="5">
    <source>
        <dbReference type="PIRSR" id="PIRSR601382-2"/>
    </source>
</evidence>
<dbReference type="EMBL" id="CAKXAJ010013291">
    <property type="protein sequence ID" value="CAH2215890.1"/>
    <property type="molecule type" value="Genomic_DNA"/>
</dbReference>
<dbReference type="EC" id="3.2.1.-" evidence="6"/>
<evidence type="ECO:0000313" key="8">
    <source>
        <dbReference type="Proteomes" id="UP000838756"/>
    </source>
</evidence>
<proteinExistence type="inferred from homology"/>
<comment type="similarity">
    <text evidence="2 6">Belongs to the glycosyl hydrolase 47 family.</text>
</comment>
<comment type="subcellular location">
    <subcellularLocation>
        <location evidence="1">Endoplasmic reticulum</location>
    </subcellularLocation>
</comment>